<evidence type="ECO:0000256" key="12">
    <source>
        <dbReference type="SAM" id="MobiDB-lite"/>
    </source>
</evidence>
<evidence type="ECO:0000256" key="3">
    <source>
        <dbReference type="ARBA" id="ARBA00022461"/>
    </source>
</evidence>
<dbReference type="AlphaFoldDB" id="A0AAD9UEH8"/>
<protein>
    <recommendedName>
        <fullName evidence="16">Amiloride-sensitive sodium channel</fullName>
    </recommendedName>
</protein>
<evidence type="ECO:0000313" key="14">
    <source>
        <dbReference type="EMBL" id="KAK2186409.1"/>
    </source>
</evidence>
<keyword evidence="10 11" id="KW-0407">Ion channel</keyword>
<feature type="compositionally biased region" description="Basic and acidic residues" evidence="12">
    <location>
        <begin position="18"/>
        <end position="28"/>
    </location>
</feature>
<evidence type="ECO:0000256" key="10">
    <source>
        <dbReference type="ARBA" id="ARBA00023303"/>
    </source>
</evidence>
<keyword evidence="9 11" id="KW-0739">Sodium transport</keyword>
<feature type="region of interest" description="Disordered" evidence="12">
    <location>
        <begin position="1"/>
        <end position="30"/>
    </location>
</feature>
<evidence type="ECO:0000256" key="6">
    <source>
        <dbReference type="ARBA" id="ARBA00023053"/>
    </source>
</evidence>
<dbReference type="Gene3D" id="2.60.470.10">
    <property type="entry name" value="Acid-sensing ion channels like domains"/>
    <property type="match status" value="1"/>
</dbReference>
<evidence type="ECO:0000256" key="1">
    <source>
        <dbReference type="ARBA" id="ARBA00004141"/>
    </source>
</evidence>
<feature type="compositionally biased region" description="Low complexity" evidence="12">
    <location>
        <begin position="522"/>
        <end position="531"/>
    </location>
</feature>
<dbReference type="Proteomes" id="UP001209878">
    <property type="component" value="Unassembled WGS sequence"/>
</dbReference>
<dbReference type="GO" id="GO:0005886">
    <property type="term" value="C:plasma membrane"/>
    <property type="evidence" value="ECO:0007669"/>
    <property type="project" value="TreeGrafter"/>
</dbReference>
<evidence type="ECO:0000256" key="9">
    <source>
        <dbReference type="ARBA" id="ARBA00023201"/>
    </source>
</evidence>
<keyword evidence="7 11" id="KW-0406">Ion transport</keyword>
<evidence type="ECO:0000256" key="11">
    <source>
        <dbReference type="RuleBase" id="RU000679"/>
    </source>
</evidence>
<organism evidence="14 15">
    <name type="scientific">Ridgeia piscesae</name>
    <name type="common">Tubeworm</name>
    <dbReference type="NCBI Taxonomy" id="27915"/>
    <lineage>
        <taxon>Eukaryota</taxon>
        <taxon>Metazoa</taxon>
        <taxon>Spiralia</taxon>
        <taxon>Lophotrochozoa</taxon>
        <taxon>Annelida</taxon>
        <taxon>Polychaeta</taxon>
        <taxon>Sedentaria</taxon>
        <taxon>Canalipalpata</taxon>
        <taxon>Sabellida</taxon>
        <taxon>Siboglinidae</taxon>
        <taxon>Ridgeia</taxon>
    </lineage>
</organism>
<comment type="similarity">
    <text evidence="11">Belongs to the amiloride-sensitive sodium channel (TC 1.A.6) family.</text>
</comment>
<dbReference type="Pfam" id="PF00858">
    <property type="entry name" value="ASC"/>
    <property type="match status" value="1"/>
</dbReference>
<dbReference type="Gene3D" id="1.10.287.770">
    <property type="entry name" value="YojJ-like"/>
    <property type="match status" value="1"/>
</dbReference>
<dbReference type="PRINTS" id="PR01078">
    <property type="entry name" value="AMINACHANNEL"/>
</dbReference>
<comment type="caution">
    <text evidence="14">The sequence shown here is derived from an EMBL/GenBank/DDBJ whole genome shotgun (WGS) entry which is preliminary data.</text>
</comment>
<evidence type="ECO:0000256" key="2">
    <source>
        <dbReference type="ARBA" id="ARBA00022448"/>
    </source>
</evidence>
<keyword evidence="8 13" id="KW-0472">Membrane</keyword>
<gene>
    <name evidence="14" type="ORF">NP493_201g03006</name>
</gene>
<evidence type="ECO:0000256" key="8">
    <source>
        <dbReference type="ARBA" id="ARBA00023136"/>
    </source>
</evidence>
<dbReference type="GO" id="GO:0015280">
    <property type="term" value="F:ligand-gated sodium channel activity"/>
    <property type="evidence" value="ECO:0007669"/>
    <property type="project" value="TreeGrafter"/>
</dbReference>
<keyword evidence="3 11" id="KW-0894">Sodium channel</keyword>
<comment type="subcellular location">
    <subcellularLocation>
        <location evidence="1">Membrane</location>
        <topology evidence="1">Multi-pass membrane protein</topology>
    </subcellularLocation>
</comment>
<evidence type="ECO:0000256" key="13">
    <source>
        <dbReference type="SAM" id="Phobius"/>
    </source>
</evidence>
<accession>A0AAD9UEH8</accession>
<evidence type="ECO:0000256" key="7">
    <source>
        <dbReference type="ARBA" id="ARBA00023065"/>
    </source>
</evidence>
<keyword evidence="15" id="KW-1185">Reference proteome</keyword>
<proteinExistence type="inferred from homology"/>
<feature type="transmembrane region" description="Helical" evidence="13">
    <location>
        <begin position="58"/>
        <end position="83"/>
    </location>
</feature>
<reference evidence="14" key="1">
    <citation type="journal article" date="2023" name="Mol. Biol. Evol.">
        <title>Third-Generation Sequencing Reveals the Adaptive Role of the Epigenome in Three Deep-Sea Polychaetes.</title>
        <authorList>
            <person name="Perez M."/>
            <person name="Aroh O."/>
            <person name="Sun Y."/>
            <person name="Lan Y."/>
            <person name="Juniper S.K."/>
            <person name="Young C.R."/>
            <person name="Angers B."/>
            <person name="Qian P.Y."/>
        </authorList>
    </citation>
    <scope>NUCLEOTIDE SEQUENCE</scope>
    <source>
        <strain evidence="14">R07B-5</strain>
    </source>
</reference>
<dbReference type="EMBL" id="JAODUO010000201">
    <property type="protein sequence ID" value="KAK2186409.1"/>
    <property type="molecule type" value="Genomic_DNA"/>
</dbReference>
<sequence length="561" mass="63087">MGPMQGKSTDKTYYFLKPSDRSDDDRDTGSTVWRGFKEKTTVHGIPHTDRAAGIVKKVFWGSITAVCVAILAYHLASITIYYFRRDVDVSITLVTRRQLTFPAVTVCNMNPVKHSVLSNNSALRALLDATDTASASSEYPGRLPLTLGFLKANRLMQVVADLSATAKHELGYTADEFILDCEFAGSKCKVSEFATFYDSRHGNCFVFNSGWNETWTKRVQQRTGQRYGLNLILNIGLSDYVTEIGGSGGARITVHSQYRMPFPQDEGVQAAPGANTIVGIRQMNIAREPAPYGNCTETTERDIRRNVFEEMYPVNYSINGCYVTCYQKYVIERCGCGDPEFPMIGAAFDYKQVKACDSSDSVQDSCKYDVSEDYHNNRLDCNCHLPCQETGYSYQTSNSVWPSEVHKEVVKEKLGSKISSLLSSVRNESDIWKNLLKVEVYFEQFNYQLIEETPSYPTVNFISDLGGILGLWVGCSIISLFEFVELFVDFAMLAVFRLRGRKDDRKTAPLHNNNSGAIHADTTTYSTHSYTTPPPTYRSLNSELTRRQQPDWQKVMTQAGM</sequence>
<evidence type="ECO:0000256" key="4">
    <source>
        <dbReference type="ARBA" id="ARBA00022692"/>
    </source>
</evidence>
<evidence type="ECO:0000313" key="15">
    <source>
        <dbReference type="Proteomes" id="UP001209878"/>
    </source>
</evidence>
<dbReference type="PANTHER" id="PTHR11690">
    <property type="entry name" value="AMILORIDE-SENSITIVE SODIUM CHANNEL-RELATED"/>
    <property type="match status" value="1"/>
</dbReference>
<feature type="region of interest" description="Disordered" evidence="12">
    <location>
        <begin position="506"/>
        <end position="540"/>
    </location>
</feature>
<keyword evidence="6" id="KW-0915">Sodium</keyword>
<keyword evidence="4 11" id="KW-0812">Transmembrane</keyword>
<dbReference type="PANTHER" id="PTHR11690:SF248">
    <property type="entry name" value="PICKPOCKET 17, ISOFORM A"/>
    <property type="match status" value="1"/>
</dbReference>
<evidence type="ECO:0000256" key="5">
    <source>
        <dbReference type="ARBA" id="ARBA00022989"/>
    </source>
</evidence>
<name>A0AAD9UEH8_RIDPI</name>
<keyword evidence="2 11" id="KW-0813">Transport</keyword>
<evidence type="ECO:0008006" key="16">
    <source>
        <dbReference type="Google" id="ProtNLM"/>
    </source>
</evidence>
<keyword evidence="5 13" id="KW-1133">Transmembrane helix</keyword>
<dbReference type="InterPro" id="IPR001873">
    <property type="entry name" value="ENaC"/>
</dbReference>